<keyword evidence="1" id="KW-1133">Transmembrane helix</keyword>
<keyword evidence="1" id="KW-0812">Transmembrane</keyword>
<proteinExistence type="predicted"/>
<evidence type="ECO:0000313" key="3">
    <source>
        <dbReference type="Proteomes" id="UP001595386"/>
    </source>
</evidence>
<dbReference type="Proteomes" id="UP001595386">
    <property type="component" value="Unassembled WGS sequence"/>
</dbReference>
<dbReference type="EMBL" id="JBHRSQ010000012">
    <property type="protein sequence ID" value="MFC2992364.1"/>
    <property type="molecule type" value="Genomic_DNA"/>
</dbReference>
<keyword evidence="1" id="KW-0472">Membrane</keyword>
<gene>
    <name evidence="2" type="ORF">ACFODV_10015</name>
</gene>
<sequence>MDWNPAVIWLIIALLLGLAELATGGLVLMALAGAALLTAALAGLGLSLSWQLIGMGVFSGALVPLAIWVIRPWFSPRGVAYGTTGTGVERGHTYTTLKRDFDGASGVKINGDFYRLRVADSDKGGGKTELPAGTSVIFQTFDGTTAIVRLAHPAPDSSANHHPE</sequence>
<name>A0ABV7B7B8_9GAMM</name>
<evidence type="ECO:0000313" key="2">
    <source>
        <dbReference type="EMBL" id="MFC2992364.1"/>
    </source>
</evidence>
<feature type="transmembrane region" description="Helical" evidence="1">
    <location>
        <begin position="50"/>
        <end position="70"/>
    </location>
</feature>
<organism evidence="2 3">
    <name type="scientific">Halomonas tibetensis</name>
    <dbReference type="NCBI Taxonomy" id="2259590"/>
    <lineage>
        <taxon>Bacteria</taxon>
        <taxon>Pseudomonadati</taxon>
        <taxon>Pseudomonadota</taxon>
        <taxon>Gammaproteobacteria</taxon>
        <taxon>Oceanospirillales</taxon>
        <taxon>Halomonadaceae</taxon>
        <taxon>Halomonas</taxon>
    </lineage>
</organism>
<comment type="caution">
    <text evidence="2">The sequence shown here is derived from an EMBL/GenBank/DDBJ whole genome shotgun (WGS) entry which is preliminary data.</text>
</comment>
<keyword evidence="3" id="KW-1185">Reference proteome</keyword>
<dbReference type="RefSeq" id="WP_379758447.1">
    <property type="nucleotide sequence ID" value="NZ_JBHRSQ010000012.1"/>
</dbReference>
<protein>
    <submittedName>
        <fullName evidence="2">Nodulation efficiency, NfeD-like protein</fullName>
    </submittedName>
</protein>
<reference evidence="3" key="1">
    <citation type="journal article" date="2019" name="Int. J. Syst. Evol. Microbiol.">
        <title>The Global Catalogue of Microorganisms (GCM) 10K type strain sequencing project: providing services to taxonomists for standard genome sequencing and annotation.</title>
        <authorList>
            <consortium name="The Broad Institute Genomics Platform"/>
            <consortium name="The Broad Institute Genome Sequencing Center for Infectious Disease"/>
            <person name="Wu L."/>
            <person name="Ma J."/>
        </authorList>
    </citation>
    <scope>NUCLEOTIDE SEQUENCE [LARGE SCALE GENOMIC DNA]</scope>
    <source>
        <strain evidence="3">KCTC 52660</strain>
    </source>
</reference>
<evidence type="ECO:0000256" key="1">
    <source>
        <dbReference type="SAM" id="Phobius"/>
    </source>
</evidence>
<accession>A0ABV7B7B8</accession>